<accession>A0ABX0GG33</accession>
<dbReference type="EMBL" id="PUJU01000017">
    <property type="protein sequence ID" value="NHB88048.1"/>
    <property type="molecule type" value="Genomic_DNA"/>
</dbReference>
<sequence length="254" mass="30539">MDKFSITRSSYYHRVTRLVNPVGYFYLAKEIDNYWAKIQKHYRRSKISLSIPNISPTLRAIELSKFSELYEKQYKNESLIKYGLNQVSSRIIKKSNWDVFEAYLLKCRFSFPNTLQIIANILITYHHYNYDMNYTAIKRFCNNLMEAHSISDHHNEVSWLLWICKELRLNLKKDVIRNIEEMSSSICVLIVLDLFNSEIIKNNIHEDYLKQFHNKESLYSESWLLAYEAGKRLWLKNEDHKFITHDTTYNEYCT</sequence>
<protein>
    <submittedName>
        <fullName evidence="1">Uncharacterized protein</fullName>
    </submittedName>
</protein>
<proteinExistence type="predicted"/>
<gene>
    <name evidence="1" type="ORF">C5471_10140</name>
</gene>
<evidence type="ECO:0000313" key="1">
    <source>
        <dbReference type="EMBL" id="NHB88048.1"/>
    </source>
</evidence>
<name>A0ABX0GG33_9GAMM</name>
<dbReference type="Proteomes" id="UP000697802">
    <property type="component" value="Unassembled WGS sequence"/>
</dbReference>
<evidence type="ECO:0000313" key="2">
    <source>
        <dbReference type="Proteomes" id="UP000697802"/>
    </source>
</evidence>
<organism evidence="1 2">
    <name type="scientific">Photorhabdus tasmaniensis</name>
    <dbReference type="NCBI Taxonomy" id="1004159"/>
    <lineage>
        <taxon>Bacteria</taxon>
        <taxon>Pseudomonadati</taxon>
        <taxon>Pseudomonadota</taxon>
        <taxon>Gammaproteobacteria</taxon>
        <taxon>Enterobacterales</taxon>
        <taxon>Morganellaceae</taxon>
        <taxon>Photorhabdus</taxon>
    </lineage>
</organism>
<dbReference type="RefSeq" id="WP_133813760.1">
    <property type="nucleotide sequence ID" value="NZ_CAWPIF010000017.1"/>
</dbReference>
<keyword evidence="2" id="KW-1185">Reference proteome</keyword>
<comment type="caution">
    <text evidence="1">The sequence shown here is derived from an EMBL/GenBank/DDBJ whole genome shotgun (WGS) entry which is preliminary data.</text>
</comment>
<reference evidence="1 2" key="1">
    <citation type="submission" date="2018-02" db="EMBL/GenBank/DDBJ databases">
        <authorList>
            <person name="Machado R.A."/>
        </authorList>
    </citation>
    <scope>NUCLEOTIDE SEQUENCE [LARGE SCALE GENOMIC DNA]</scope>
    <source>
        <strain evidence="1 2">T327</strain>
    </source>
</reference>